<dbReference type="EMBL" id="CP144745">
    <property type="protein sequence ID" value="WVZ54494.1"/>
    <property type="molecule type" value="Genomic_DNA"/>
</dbReference>
<evidence type="ECO:0000313" key="1">
    <source>
        <dbReference type="EMBL" id="WVZ54494.1"/>
    </source>
</evidence>
<reference evidence="1 2" key="1">
    <citation type="submission" date="2024-02" db="EMBL/GenBank/DDBJ databases">
        <title>High-quality chromosome-scale genome assembly of Pensacola bahiagrass (Paspalum notatum Flugge var. saurae).</title>
        <authorList>
            <person name="Vega J.M."/>
            <person name="Podio M."/>
            <person name="Orjuela J."/>
            <person name="Siena L.A."/>
            <person name="Pessino S.C."/>
            <person name="Combes M.C."/>
            <person name="Mariac C."/>
            <person name="Albertini E."/>
            <person name="Pupilli F."/>
            <person name="Ortiz J.P.A."/>
            <person name="Leblanc O."/>
        </authorList>
    </citation>
    <scope>NUCLEOTIDE SEQUENCE [LARGE SCALE GENOMIC DNA]</scope>
    <source>
        <strain evidence="1">R1</strain>
        <tissue evidence="1">Leaf</tissue>
    </source>
</reference>
<evidence type="ECO:0000313" key="2">
    <source>
        <dbReference type="Proteomes" id="UP001341281"/>
    </source>
</evidence>
<proteinExistence type="predicted"/>
<name>A0AAQ3PLI9_PASNO</name>
<sequence length="99" mass="11716">MEGYPHSQSVVLLQSDCICLSSKVMMNEQRPWKQHKRLGLATGQRQWRFFFWHGSADMSDATHCCYFDCKFVTIFCIECFVINDVKVLVFYADHNFFVF</sequence>
<dbReference type="Proteomes" id="UP001341281">
    <property type="component" value="Chromosome 01"/>
</dbReference>
<gene>
    <name evidence="1" type="ORF">U9M48_005281</name>
</gene>
<feature type="non-terminal residue" evidence="1">
    <location>
        <position position="99"/>
    </location>
</feature>
<accession>A0AAQ3PLI9</accession>
<dbReference type="AlphaFoldDB" id="A0AAQ3PLI9"/>
<keyword evidence="2" id="KW-1185">Reference proteome</keyword>
<protein>
    <submittedName>
        <fullName evidence="1">Uncharacterized protein</fullName>
    </submittedName>
</protein>
<organism evidence="1 2">
    <name type="scientific">Paspalum notatum var. saurae</name>
    <dbReference type="NCBI Taxonomy" id="547442"/>
    <lineage>
        <taxon>Eukaryota</taxon>
        <taxon>Viridiplantae</taxon>
        <taxon>Streptophyta</taxon>
        <taxon>Embryophyta</taxon>
        <taxon>Tracheophyta</taxon>
        <taxon>Spermatophyta</taxon>
        <taxon>Magnoliopsida</taxon>
        <taxon>Liliopsida</taxon>
        <taxon>Poales</taxon>
        <taxon>Poaceae</taxon>
        <taxon>PACMAD clade</taxon>
        <taxon>Panicoideae</taxon>
        <taxon>Andropogonodae</taxon>
        <taxon>Paspaleae</taxon>
        <taxon>Paspalinae</taxon>
        <taxon>Paspalum</taxon>
    </lineage>
</organism>